<name>A0A2P9AKX9_9HYPH</name>
<dbReference type="EMBL" id="FUIG01000027">
    <property type="protein sequence ID" value="SJM31762.1"/>
    <property type="molecule type" value="Genomic_DNA"/>
</dbReference>
<evidence type="ECO:0000313" key="2">
    <source>
        <dbReference type="Proteomes" id="UP000245698"/>
    </source>
</evidence>
<sequence length="48" mass="5227">MVGLVTMGQLRVQAEIAERADDGGEADTGHELWVVDVAVFPKQFGKVR</sequence>
<protein>
    <submittedName>
        <fullName evidence="1">Uncharacterized protein</fullName>
    </submittedName>
</protein>
<proteinExistence type="predicted"/>
<reference evidence="2" key="1">
    <citation type="submission" date="2016-12" db="EMBL/GenBank/DDBJ databases">
        <authorList>
            <person name="Brunel B."/>
        </authorList>
    </citation>
    <scope>NUCLEOTIDE SEQUENCE [LARGE SCALE GENOMIC DNA]</scope>
</reference>
<dbReference type="Proteomes" id="UP000245698">
    <property type="component" value="Unassembled WGS sequence"/>
</dbReference>
<organism evidence="1 2">
    <name type="scientific">Mesorhizobium delmotii</name>
    <dbReference type="NCBI Taxonomy" id="1631247"/>
    <lineage>
        <taxon>Bacteria</taxon>
        <taxon>Pseudomonadati</taxon>
        <taxon>Pseudomonadota</taxon>
        <taxon>Alphaproteobacteria</taxon>
        <taxon>Hyphomicrobiales</taxon>
        <taxon>Phyllobacteriaceae</taxon>
        <taxon>Mesorhizobium</taxon>
    </lineage>
</organism>
<gene>
    <name evidence="1" type="ORF">BQ8482_200020</name>
</gene>
<keyword evidence="2" id="KW-1185">Reference proteome</keyword>
<dbReference type="AlphaFoldDB" id="A0A2P9AKX9"/>
<accession>A0A2P9AKX9</accession>
<evidence type="ECO:0000313" key="1">
    <source>
        <dbReference type="EMBL" id="SJM31762.1"/>
    </source>
</evidence>